<organism evidence="2">
    <name type="scientific">Rhizobium loti</name>
    <name type="common">Mesorhizobium loti</name>
    <dbReference type="NCBI Taxonomy" id="381"/>
    <lineage>
        <taxon>Bacteria</taxon>
        <taxon>Pseudomonadati</taxon>
        <taxon>Pseudomonadota</taxon>
        <taxon>Alphaproteobacteria</taxon>
        <taxon>Hyphomicrobiales</taxon>
        <taxon>Phyllobacteriaceae</taxon>
        <taxon>Mesorhizobium</taxon>
    </lineage>
</organism>
<evidence type="ECO:0000313" key="2">
    <source>
        <dbReference type="EMBL" id="BAN09941.1"/>
    </source>
</evidence>
<reference evidence="2" key="2">
    <citation type="journal article" date="2013" name="Microbes Environ.">
        <title>Commonalities and Differences among Symbiosis Islands of Three Mesorhizobium loti Strains.</title>
        <authorList>
            <person name="Kasai-Maita H."/>
            <person name="Hirakawa H."/>
            <person name="Nakamura Y."/>
            <person name="Kaneko T."/>
            <person name="Miki K."/>
            <person name="Maruya J."/>
            <person name="Okazaki S."/>
            <person name="Tabata S."/>
            <person name="Saeki K."/>
            <person name="Sato S."/>
        </authorList>
    </citation>
    <scope>NUCLEOTIDE SEQUENCE</scope>
    <source>
        <strain evidence="2">NZP2037</strain>
    </source>
</reference>
<sequence>MSMYALAPRSIFWCVPPGLRRTLSEPIPFSTRYVGDRRKLHRVGSSPQAPPSSVGAYLKDQLAAEST</sequence>
<feature type="region of interest" description="Disordered" evidence="1">
    <location>
        <begin position="40"/>
        <end position="67"/>
    </location>
</feature>
<accession>M5B2P8</accession>
<evidence type="ECO:0000256" key="1">
    <source>
        <dbReference type="SAM" id="MobiDB-lite"/>
    </source>
</evidence>
<dbReference type="AlphaFoldDB" id="M5B2P8"/>
<protein>
    <submittedName>
        <fullName evidence="2">Uncharacterized protein</fullName>
    </submittedName>
</protein>
<name>M5B2P8_RHILI</name>
<proteinExistence type="predicted"/>
<reference evidence="2" key="1">
    <citation type="submission" date="2012-10" db="EMBL/GenBank/DDBJ databases">
        <authorList>
            <person name="Maita H."/>
            <person name="Sato S."/>
        </authorList>
    </citation>
    <scope>NUCLEOTIDE SEQUENCE</scope>
    <source>
        <strain evidence="2">NZP2037</strain>
    </source>
</reference>
<dbReference type="EMBL" id="AP012557">
    <property type="protein sequence ID" value="BAN09941.1"/>
    <property type="molecule type" value="Genomic_DNA"/>
</dbReference>